<dbReference type="EMBL" id="BMQG01000015">
    <property type="protein sequence ID" value="GGM54551.1"/>
    <property type="molecule type" value="Genomic_DNA"/>
</dbReference>
<dbReference type="AlphaFoldDB" id="A0A8H9L7K7"/>
<name>A0A8H9L7K7_9DEIO</name>
<evidence type="ECO:0000259" key="1">
    <source>
        <dbReference type="Pfam" id="PF13649"/>
    </source>
</evidence>
<feature type="domain" description="Methyltransferase" evidence="1">
    <location>
        <begin position="141"/>
        <end position="238"/>
    </location>
</feature>
<dbReference type="InterPro" id="IPR041698">
    <property type="entry name" value="Methyltransf_25"/>
</dbReference>
<dbReference type="Gene3D" id="3.40.50.150">
    <property type="entry name" value="Vaccinia Virus protein VP39"/>
    <property type="match status" value="1"/>
</dbReference>
<dbReference type="InterPro" id="IPR029063">
    <property type="entry name" value="SAM-dependent_MTases_sf"/>
</dbReference>
<gene>
    <name evidence="2" type="ORF">GCM10008956_33050</name>
</gene>
<proteinExistence type="predicted"/>
<organism evidence="2 3">
    <name type="scientific">Deinococcus arenae</name>
    <dbReference type="NCBI Taxonomy" id="1452751"/>
    <lineage>
        <taxon>Bacteria</taxon>
        <taxon>Thermotogati</taxon>
        <taxon>Deinococcota</taxon>
        <taxon>Deinococci</taxon>
        <taxon>Deinococcales</taxon>
        <taxon>Deinococcaceae</taxon>
        <taxon>Deinococcus</taxon>
    </lineage>
</organism>
<protein>
    <recommendedName>
        <fullName evidence="1">Methyltransferase domain-containing protein</fullName>
    </recommendedName>
</protein>
<accession>A0A8H9L7K7</accession>
<dbReference type="SUPFAM" id="SSF53335">
    <property type="entry name" value="S-adenosyl-L-methionine-dependent methyltransferases"/>
    <property type="match status" value="1"/>
</dbReference>
<dbReference type="RefSeq" id="WP_189062750.1">
    <property type="nucleotide sequence ID" value="NZ_BMQG01000015.1"/>
</dbReference>
<reference evidence="3" key="1">
    <citation type="journal article" date="2019" name="Int. J. Syst. Evol. Microbiol.">
        <title>The Global Catalogue of Microorganisms (GCM) 10K type strain sequencing project: providing services to taxonomists for standard genome sequencing and annotation.</title>
        <authorList>
            <consortium name="The Broad Institute Genomics Platform"/>
            <consortium name="The Broad Institute Genome Sequencing Center for Infectious Disease"/>
            <person name="Wu L."/>
            <person name="Ma J."/>
        </authorList>
    </citation>
    <scope>NUCLEOTIDE SEQUENCE [LARGE SCALE GENOMIC DNA]</scope>
    <source>
        <strain evidence="3">JCM 31047</strain>
    </source>
</reference>
<comment type="caution">
    <text evidence="2">The sequence shown here is derived from an EMBL/GenBank/DDBJ whole genome shotgun (WGS) entry which is preliminary data.</text>
</comment>
<evidence type="ECO:0000313" key="2">
    <source>
        <dbReference type="EMBL" id="GGM54551.1"/>
    </source>
</evidence>
<dbReference type="Proteomes" id="UP000600547">
    <property type="component" value="Unassembled WGS sequence"/>
</dbReference>
<evidence type="ECO:0000313" key="3">
    <source>
        <dbReference type="Proteomes" id="UP000600547"/>
    </source>
</evidence>
<dbReference type="Pfam" id="PF13649">
    <property type="entry name" value="Methyltransf_25"/>
    <property type="match status" value="1"/>
</dbReference>
<keyword evidence="3" id="KW-1185">Reference proteome</keyword>
<sequence length="303" mass="33634">MTTLITTTELADEVLALFEAQRDWDAAQRLWPALRAWFLADPLGWPDRVTELRAHPLLAHLHACPFTHRAFHKPRGYAGDAVMLDHMYGLTLSFPHPASPGGRLYAYTTNSPAAHAVRARRARLADLIDRTAARQPDARIVALAAGHGRELGQSAAVRRGAPITFVAVDQDQESLAELRRSYPEVQTELIAGNIRDVITGDLTFDADVVYAAGLFDYLPDPAARRLTSRMAQMLHPGGEMLIANFVPDCPDIGFMEACMDWRLITRTEEQVRALFVEVPHPDRVVTDADGYGTVAYGRWSRPT</sequence>